<evidence type="ECO:0000313" key="6">
    <source>
        <dbReference type="EMBL" id="CAE7254188.1"/>
    </source>
</evidence>
<feature type="domain" description="ATP-grasp" evidence="5">
    <location>
        <begin position="98"/>
        <end position="311"/>
    </location>
</feature>
<dbReference type="InterPro" id="IPR040557">
    <property type="entry name" value="VIP1_N"/>
</dbReference>
<dbReference type="PANTHER" id="PTHR12750">
    <property type="entry name" value="DIPHOSPHOINOSITOL PENTAKISPHOSPHATE KINASE"/>
    <property type="match status" value="1"/>
</dbReference>
<protein>
    <submittedName>
        <fullName evidence="6">L(1)G0196 protein</fullName>
    </submittedName>
</protein>
<dbReference type="PANTHER" id="PTHR12750:SF9">
    <property type="entry name" value="INOSITOL HEXAKISPHOSPHATE AND DIPHOSPHOINOSITOL-PENTAKISPHOSPHATE KINASE"/>
    <property type="match status" value="1"/>
</dbReference>
<comment type="caution">
    <text evidence="6">The sequence shown here is derived from an EMBL/GenBank/DDBJ whole genome shotgun (WGS) entry which is preliminary data.</text>
</comment>
<dbReference type="InterPro" id="IPR037446">
    <property type="entry name" value="His_Pase_VIP1"/>
</dbReference>
<dbReference type="PROSITE" id="PS50975">
    <property type="entry name" value="ATP_GRASP"/>
    <property type="match status" value="1"/>
</dbReference>
<gene>
    <name evidence="6" type="primary">l(1)G0196</name>
    <name evidence="6" type="ORF">SPIL2461_LOCUS5037</name>
</gene>
<keyword evidence="4" id="KW-0547">Nucleotide-binding</keyword>
<evidence type="ECO:0000259" key="5">
    <source>
        <dbReference type="PROSITE" id="PS50975"/>
    </source>
</evidence>
<dbReference type="OrthoDB" id="18042at2759"/>
<dbReference type="Gene3D" id="3.40.50.11950">
    <property type="match status" value="1"/>
</dbReference>
<dbReference type="Pfam" id="PF18086">
    <property type="entry name" value="PPIP5K2_N"/>
    <property type="match status" value="1"/>
</dbReference>
<evidence type="ECO:0000256" key="4">
    <source>
        <dbReference type="PROSITE-ProRule" id="PRU00409"/>
    </source>
</evidence>
<evidence type="ECO:0000256" key="1">
    <source>
        <dbReference type="ARBA" id="ARBA00022553"/>
    </source>
</evidence>
<dbReference type="InterPro" id="IPR011761">
    <property type="entry name" value="ATP-grasp"/>
</dbReference>
<keyword evidence="4" id="KW-0067">ATP-binding</keyword>
<dbReference type="FunFam" id="3.30.470.20:FF:000036">
    <property type="entry name" value="Inositol hexakisphosphate and diphosphoinositol-pentakisphosphate kinase"/>
    <property type="match status" value="1"/>
</dbReference>
<dbReference type="GO" id="GO:0032958">
    <property type="term" value="P:inositol phosphate biosynthetic process"/>
    <property type="evidence" value="ECO:0007669"/>
    <property type="project" value="TreeGrafter"/>
</dbReference>
<dbReference type="SUPFAM" id="SSF56059">
    <property type="entry name" value="Glutathione synthetase ATP-binding domain-like"/>
    <property type="match status" value="1"/>
</dbReference>
<comment type="catalytic activity">
    <reaction evidence="3">
        <text>1D-myo-inositol hexakisphosphate + ATP = 1-diphospho-1D-myo-inositol 2,3,4,5,6-pentakisphosphate + ADP</text>
        <dbReference type="Rhea" id="RHEA:37459"/>
        <dbReference type="ChEBI" id="CHEBI:30616"/>
        <dbReference type="ChEBI" id="CHEBI:58130"/>
        <dbReference type="ChEBI" id="CHEBI:74946"/>
        <dbReference type="ChEBI" id="CHEBI:456216"/>
        <dbReference type="EC" id="2.7.4.24"/>
    </reaction>
    <physiologicalReaction direction="left-to-right" evidence="3">
        <dbReference type="Rhea" id="RHEA:37460"/>
    </physiologicalReaction>
</comment>
<sequence>MAKTTFGVCCMKKKMNSDSMAELLKRLETTGKFNIVRFEERMILNEPVEKWPVVTCLLAFASSGFPLEKAIEYQRLHNPLVVNALEEQKLLTDRVHMYATLKQAGIPCPSHMVIDHTTAQPGDLQQDDDRIIFRGRTLSRPFVEKPQDGDDHDVWIYHSTKEGGGCTKLHRKKNDQSSVRDFEQKRIREKGIFIYEPFLDTRGLDIKVYAVGPNYAHAEGRKAPSVDGQVERQANGREKRYNIELTEQEKQLASMVVKGFKQNVCGFDILRTADAGSVVCDVNGFSFVKGNQRYFDDAAAILTELLTKANDTNGHPPVKAHQQSWLKGLGNLCSCFCQ</sequence>
<keyword evidence="1" id="KW-0597">Phosphoprotein</keyword>
<evidence type="ECO:0000313" key="7">
    <source>
        <dbReference type="Proteomes" id="UP000649617"/>
    </source>
</evidence>
<dbReference type="GO" id="GO:0046872">
    <property type="term" value="F:metal ion binding"/>
    <property type="evidence" value="ECO:0007669"/>
    <property type="project" value="InterPro"/>
</dbReference>
<dbReference type="GO" id="GO:0006020">
    <property type="term" value="P:inositol metabolic process"/>
    <property type="evidence" value="ECO:0007669"/>
    <property type="project" value="TreeGrafter"/>
</dbReference>
<dbReference type="GO" id="GO:0005524">
    <property type="term" value="F:ATP binding"/>
    <property type="evidence" value="ECO:0007669"/>
    <property type="project" value="UniProtKB-UniRule"/>
</dbReference>
<dbReference type="GO" id="GO:0033857">
    <property type="term" value="F:5-diphosphoinositol pentakisphosphate 1-kinase activity"/>
    <property type="evidence" value="ECO:0007669"/>
    <property type="project" value="TreeGrafter"/>
</dbReference>
<evidence type="ECO:0000256" key="3">
    <source>
        <dbReference type="ARBA" id="ARBA00034629"/>
    </source>
</evidence>
<dbReference type="EMBL" id="CAJNIZ010006980">
    <property type="protein sequence ID" value="CAE7254188.1"/>
    <property type="molecule type" value="Genomic_DNA"/>
</dbReference>
<proteinExistence type="predicted"/>
<reference evidence="6" key="1">
    <citation type="submission" date="2021-02" db="EMBL/GenBank/DDBJ databases">
        <authorList>
            <person name="Dougan E. K."/>
            <person name="Rhodes N."/>
            <person name="Thang M."/>
            <person name="Chan C."/>
        </authorList>
    </citation>
    <scope>NUCLEOTIDE SEQUENCE</scope>
</reference>
<dbReference type="GO" id="GO:0000828">
    <property type="term" value="F:inositol hexakisphosphate kinase activity"/>
    <property type="evidence" value="ECO:0007669"/>
    <property type="project" value="TreeGrafter"/>
</dbReference>
<dbReference type="Gene3D" id="3.30.470.20">
    <property type="entry name" value="ATP-grasp fold, B domain"/>
    <property type="match status" value="1"/>
</dbReference>
<evidence type="ECO:0000256" key="2">
    <source>
        <dbReference type="ARBA" id="ARBA00033696"/>
    </source>
</evidence>
<dbReference type="InterPro" id="IPR013651">
    <property type="entry name" value="ATP-grasp_RimK-type"/>
</dbReference>
<name>A0A812M8X4_SYMPI</name>
<comment type="catalytic activity">
    <reaction evidence="2">
        <text>5-diphospho-1D-myo-inositol 1,2,3,4,6-pentakisphosphate + ATP + H(+) = 1,5-bis(diphospho)-1D-myo-inositol 2,3,4,6-tetrakisphosphate + ADP</text>
        <dbReference type="Rhea" id="RHEA:10276"/>
        <dbReference type="ChEBI" id="CHEBI:15378"/>
        <dbReference type="ChEBI" id="CHEBI:30616"/>
        <dbReference type="ChEBI" id="CHEBI:58628"/>
        <dbReference type="ChEBI" id="CHEBI:77983"/>
        <dbReference type="ChEBI" id="CHEBI:456216"/>
        <dbReference type="EC" id="2.7.4.24"/>
    </reaction>
    <physiologicalReaction direction="left-to-right" evidence="2">
        <dbReference type="Rhea" id="RHEA:10277"/>
    </physiologicalReaction>
</comment>
<dbReference type="Proteomes" id="UP000649617">
    <property type="component" value="Unassembled WGS sequence"/>
</dbReference>
<keyword evidence="7" id="KW-1185">Reference proteome</keyword>
<accession>A0A812M8X4</accession>
<organism evidence="6 7">
    <name type="scientific">Symbiodinium pilosum</name>
    <name type="common">Dinoflagellate</name>
    <dbReference type="NCBI Taxonomy" id="2952"/>
    <lineage>
        <taxon>Eukaryota</taxon>
        <taxon>Sar</taxon>
        <taxon>Alveolata</taxon>
        <taxon>Dinophyceae</taxon>
        <taxon>Suessiales</taxon>
        <taxon>Symbiodiniaceae</taxon>
        <taxon>Symbiodinium</taxon>
    </lineage>
</organism>
<dbReference type="Pfam" id="PF08443">
    <property type="entry name" value="RimK"/>
    <property type="match status" value="1"/>
</dbReference>
<dbReference type="AlphaFoldDB" id="A0A812M8X4"/>